<sequence length="381" mass="43726">MQRVGYPNVSIKLYQNYDAWLENRFVELGGTFTTLTIRDDLYGTNEGMLQIYDHKNMHTKLDGDQILQISVGNANTSISKTRIYAVKYSSVSVDQKGDNIITMQLIPPYKNKNLKFSRVFFKNATETIEEMINVLYTDAPLLKPTITGTNIHVPLVPWVLGIKEYMDYVRDTGISVASDMFALVWDDFNGIHITDFQQIINSKVKEMVVGEPLMVGQFADQLEYPLAYDFEWITKTNSYNRNPYENSTIYSFSMIDKNCTRIVNGNGENSILVSRNGGYSDQLFRNGYEEATKLNTMAQYDSYAKCTTYGDFDITPGTKLEFYDPKNQFLSTFYVDSVIHEMSNNQSFTHIYMFSNSKVLKPVDHIKVKNEIKDNSSVEED</sequence>
<dbReference type="Gene3D" id="3.30.1920.40">
    <property type="match status" value="1"/>
</dbReference>
<accession>A0A0G2SSQ8</accession>
<keyword evidence="4" id="KW-1185">Reference proteome</keyword>
<evidence type="ECO:0000313" key="3">
    <source>
        <dbReference type="EMBL" id="AKA62042.1"/>
    </source>
</evidence>
<reference evidence="3 4" key="1">
    <citation type="submission" date="2015-03" db="EMBL/GenBank/DDBJ databases">
        <authorList>
            <person name="Melo L.D.R."/>
            <person name="Veiga P."/>
            <person name="Cerca N."/>
            <person name="Kropinski A.M."/>
            <person name="Azeredo J."/>
            <person name="Almeida C."/>
            <person name="Sillankorva S."/>
        </authorList>
    </citation>
    <scope>NUCLEOTIDE SEQUENCE [LARGE SCALE GENOMIC DNA]</scope>
</reference>
<dbReference type="EMBL" id="KP890823">
    <property type="protein sequence ID" value="AKA62042.1"/>
    <property type="molecule type" value="Genomic_DNA"/>
</dbReference>
<gene>
    <name evidence="3" type="ORF">Pm5461_176</name>
</gene>
<dbReference type="InterPro" id="IPR043084">
    <property type="entry name" value="Gp27_dom4"/>
</dbReference>
<dbReference type="Pfam" id="PF09097">
    <property type="entry name" value="Phage-tail_1"/>
    <property type="match status" value="1"/>
</dbReference>
<dbReference type="Proteomes" id="UP000202749">
    <property type="component" value="Segment"/>
</dbReference>
<dbReference type="KEGG" id="vg:26622724"/>
<dbReference type="Gene3D" id="2.40.10.10">
    <property type="entry name" value="Trypsin-like serine proteases"/>
    <property type="match status" value="1"/>
</dbReference>
<dbReference type="InterPro" id="IPR043085">
    <property type="entry name" value="Gp27_dom2"/>
</dbReference>
<dbReference type="GeneID" id="26622724"/>
<dbReference type="InterPro" id="IPR015180">
    <property type="entry name" value="Phage_T4_Gp27_C"/>
</dbReference>
<name>A0A0G2SSQ8_9CAUD</name>
<dbReference type="Gene3D" id="3.55.50.20">
    <property type="match status" value="1"/>
</dbReference>
<evidence type="ECO:0000259" key="1">
    <source>
        <dbReference type="Pfam" id="PF09096"/>
    </source>
</evidence>
<protein>
    <submittedName>
        <fullName evidence="3">Baseplate hub subunit</fullName>
    </submittedName>
</protein>
<dbReference type="InterPro" id="IPR015181">
    <property type="entry name" value="Phage_T4_Gp27_N"/>
</dbReference>
<dbReference type="Pfam" id="PF09096">
    <property type="entry name" value="Phage-tail_2"/>
    <property type="match status" value="1"/>
</dbReference>
<organism evidence="3 4">
    <name type="scientific">Proteus phage vB_PmiM_Pm5461</name>
    <dbReference type="NCBI Taxonomy" id="1636250"/>
    <lineage>
        <taxon>Viruses</taxon>
        <taxon>Duplodnaviria</taxon>
        <taxon>Heunggongvirae</taxon>
        <taxon>Uroviricota</taxon>
        <taxon>Caudoviricetes</taxon>
        <taxon>Pantevenvirales</taxon>
        <taxon>Straboviridae</taxon>
        <taxon>Bragavirus</taxon>
        <taxon>Bragavirus pm5461</taxon>
    </lineage>
</organism>
<dbReference type="GO" id="GO:0098025">
    <property type="term" value="C:virus tail, baseplate"/>
    <property type="evidence" value="ECO:0007669"/>
    <property type="project" value="InterPro"/>
</dbReference>
<dbReference type="SUPFAM" id="SSF69279">
    <property type="entry name" value="Phage tail proteins"/>
    <property type="match status" value="2"/>
</dbReference>
<dbReference type="OrthoDB" id="2757at10239"/>
<dbReference type="InterPro" id="IPR043504">
    <property type="entry name" value="Peptidase_S1_PA_chymotrypsin"/>
</dbReference>
<dbReference type="RefSeq" id="YP_009195598.1">
    <property type="nucleotide sequence ID" value="NC_028762.1"/>
</dbReference>
<feature type="domain" description="Bacteriophage T4 Gp27 baseplate hub C-terminal" evidence="1">
    <location>
        <begin position="200"/>
        <end position="371"/>
    </location>
</feature>
<dbReference type="Gene3D" id="2.40.30.150">
    <property type="entry name" value="Bacteriophage T4, Gp27, baseplate hub, domain 3"/>
    <property type="match status" value="1"/>
</dbReference>
<evidence type="ECO:0000259" key="2">
    <source>
        <dbReference type="Pfam" id="PF09097"/>
    </source>
</evidence>
<evidence type="ECO:0000313" key="4">
    <source>
        <dbReference type="Proteomes" id="UP000202749"/>
    </source>
</evidence>
<feature type="domain" description="Bacteriophage T4 Gp27 baseplate hub N-terminal" evidence="2">
    <location>
        <begin position="2"/>
        <end position="196"/>
    </location>
</feature>
<dbReference type="InterPro" id="IPR043083">
    <property type="entry name" value="Gp27_dom3"/>
</dbReference>
<proteinExistence type="predicted"/>